<dbReference type="Proteomes" id="UP001500483">
    <property type="component" value="Unassembled WGS sequence"/>
</dbReference>
<organism evidence="1 2">
    <name type="scientific">Saccharopolyspora gregorii</name>
    <dbReference type="NCBI Taxonomy" id="33914"/>
    <lineage>
        <taxon>Bacteria</taxon>
        <taxon>Bacillati</taxon>
        <taxon>Actinomycetota</taxon>
        <taxon>Actinomycetes</taxon>
        <taxon>Pseudonocardiales</taxon>
        <taxon>Pseudonocardiaceae</taxon>
        <taxon>Saccharopolyspora</taxon>
    </lineage>
</organism>
<keyword evidence="2" id="KW-1185">Reference proteome</keyword>
<comment type="caution">
    <text evidence="1">The sequence shown here is derived from an EMBL/GenBank/DDBJ whole genome shotgun (WGS) entry which is preliminary data.</text>
</comment>
<sequence length="190" mass="19983">MADTDSAEAAREDTGEHWAMLVDPNYAPENPDDPVPEEAIVGAWYVSDGGVTERFAPNHAYRPSSPELPTDPLDAQLRLAARGEGTADDFVASLPGALICLALDEDGSAIVTRAPDGVPSVLVVTSLAQSHRLTVESWQEMDVERLAALLPAEGVDVLFNPGGEASVRLGADELRRALAAEPEEPGTAGS</sequence>
<evidence type="ECO:0008006" key="3">
    <source>
        <dbReference type="Google" id="ProtNLM"/>
    </source>
</evidence>
<evidence type="ECO:0000313" key="2">
    <source>
        <dbReference type="Proteomes" id="UP001500483"/>
    </source>
</evidence>
<evidence type="ECO:0000313" key="1">
    <source>
        <dbReference type="EMBL" id="GAA3362841.1"/>
    </source>
</evidence>
<name>A0ABP6RXM6_9PSEU</name>
<protein>
    <recommendedName>
        <fullName evidence="3">Type VII secretion system-associated protein</fullName>
    </recommendedName>
</protein>
<dbReference type="InterPro" id="IPR047659">
    <property type="entry name" value="T7SS_assoc"/>
</dbReference>
<reference evidence="2" key="1">
    <citation type="journal article" date="2019" name="Int. J. Syst. Evol. Microbiol.">
        <title>The Global Catalogue of Microorganisms (GCM) 10K type strain sequencing project: providing services to taxonomists for standard genome sequencing and annotation.</title>
        <authorList>
            <consortium name="The Broad Institute Genomics Platform"/>
            <consortium name="The Broad Institute Genome Sequencing Center for Infectious Disease"/>
            <person name="Wu L."/>
            <person name="Ma J."/>
        </authorList>
    </citation>
    <scope>NUCLEOTIDE SEQUENCE [LARGE SCALE GENOMIC DNA]</scope>
    <source>
        <strain evidence="2">JCM 9687</strain>
    </source>
</reference>
<accession>A0ABP6RXM6</accession>
<gene>
    <name evidence="1" type="ORF">GCM10020366_52400</name>
</gene>
<dbReference type="NCBIfam" id="NF033532">
    <property type="entry name" value="lone7para_assoc"/>
    <property type="match status" value="1"/>
</dbReference>
<dbReference type="EMBL" id="BAAAYK010000038">
    <property type="protein sequence ID" value="GAA3362841.1"/>
    <property type="molecule type" value="Genomic_DNA"/>
</dbReference>
<proteinExistence type="predicted"/>